<dbReference type="GO" id="GO:0005886">
    <property type="term" value="C:plasma membrane"/>
    <property type="evidence" value="ECO:0007669"/>
    <property type="project" value="TreeGrafter"/>
</dbReference>
<protein>
    <submittedName>
        <fullName evidence="10">Glycosyltransferase</fullName>
    </submittedName>
</protein>
<dbReference type="Pfam" id="PF00535">
    <property type="entry name" value="Glycos_transf_2"/>
    <property type="match status" value="1"/>
</dbReference>
<evidence type="ECO:0000256" key="7">
    <source>
        <dbReference type="ARBA" id="ARBA00023136"/>
    </source>
</evidence>
<feature type="domain" description="Glycosyltransferase 2-like" evidence="9">
    <location>
        <begin position="18"/>
        <end position="109"/>
    </location>
</feature>
<keyword evidence="3 10" id="KW-0808">Transferase</keyword>
<evidence type="ECO:0000256" key="8">
    <source>
        <dbReference type="SAM" id="Phobius"/>
    </source>
</evidence>
<keyword evidence="1" id="KW-1003">Cell membrane</keyword>
<evidence type="ECO:0000256" key="3">
    <source>
        <dbReference type="ARBA" id="ARBA00022679"/>
    </source>
</evidence>
<dbReference type="EMBL" id="QXWZ01000004">
    <property type="protein sequence ID" value="NBI77932.1"/>
    <property type="molecule type" value="Genomic_DNA"/>
</dbReference>
<evidence type="ECO:0000256" key="2">
    <source>
        <dbReference type="ARBA" id="ARBA00022676"/>
    </source>
</evidence>
<proteinExistence type="predicted"/>
<feature type="transmembrane region" description="Helical" evidence="8">
    <location>
        <begin position="278"/>
        <end position="308"/>
    </location>
</feature>
<evidence type="ECO:0000313" key="10">
    <source>
        <dbReference type="EMBL" id="NBI77932.1"/>
    </source>
</evidence>
<comment type="caution">
    <text evidence="10">The sequence shown here is derived from an EMBL/GenBank/DDBJ whole genome shotgun (WGS) entry which is preliminary data.</text>
</comment>
<dbReference type="GO" id="GO:0099621">
    <property type="term" value="F:undecaprenyl-phosphate 4-deoxy-4-formamido-L-arabinose transferase activity"/>
    <property type="evidence" value="ECO:0007669"/>
    <property type="project" value="TreeGrafter"/>
</dbReference>
<evidence type="ECO:0000256" key="4">
    <source>
        <dbReference type="ARBA" id="ARBA00022692"/>
    </source>
</evidence>
<keyword evidence="5" id="KW-0448">Lipopolysaccharide biosynthesis</keyword>
<organism evidence="10 11">
    <name type="scientific">Anaerotruncus colihominis</name>
    <dbReference type="NCBI Taxonomy" id="169435"/>
    <lineage>
        <taxon>Bacteria</taxon>
        <taxon>Bacillati</taxon>
        <taxon>Bacillota</taxon>
        <taxon>Clostridia</taxon>
        <taxon>Eubacteriales</taxon>
        <taxon>Oscillospiraceae</taxon>
        <taxon>Anaerotruncus</taxon>
    </lineage>
</organism>
<dbReference type="InterPro" id="IPR050256">
    <property type="entry name" value="Glycosyltransferase_2"/>
</dbReference>
<evidence type="ECO:0000256" key="1">
    <source>
        <dbReference type="ARBA" id="ARBA00022475"/>
    </source>
</evidence>
<dbReference type="InterPro" id="IPR001173">
    <property type="entry name" value="Glyco_trans_2-like"/>
</dbReference>
<evidence type="ECO:0000256" key="6">
    <source>
        <dbReference type="ARBA" id="ARBA00022989"/>
    </source>
</evidence>
<evidence type="ECO:0000313" key="11">
    <source>
        <dbReference type="Proteomes" id="UP000446348"/>
    </source>
</evidence>
<dbReference type="SUPFAM" id="SSF53448">
    <property type="entry name" value="Nucleotide-diphospho-sugar transferases"/>
    <property type="match status" value="1"/>
</dbReference>
<dbReference type="Proteomes" id="UP000446348">
    <property type="component" value="Unassembled WGS sequence"/>
</dbReference>
<keyword evidence="4 8" id="KW-0812">Transmembrane</keyword>
<evidence type="ECO:0000256" key="5">
    <source>
        <dbReference type="ARBA" id="ARBA00022985"/>
    </source>
</evidence>
<feature type="transmembrane region" description="Helical" evidence="8">
    <location>
        <begin position="242"/>
        <end position="266"/>
    </location>
</feature>
<keyword evidence="6 8" id="KW-1133">Transmembrane helix</keyword>
<keyword evidence="2" id="KW-0328">Glycosyltransferase</keyword>
<gene>
    <name evidence="10" type="ORF">D3Z39_03410</name>
</gene>
<dbReference type="PANTHER" id="PTHR48090:SF3">
    <property type="entry name" value="UNDECAPRENYL-PHOSPHATE 4-DEOXY-4-FORMAMIDO-L-ARABINOSE TRANSFERASE"/>
    <property type="match status" value="1"/>
</dbReference>
<keyword evidence="7 8" id="KW-0472">Membrane</keyword>
<accession>A0A845RJM1</accession>
<dbReference type="GO" id="GO:0009103">
    <property type="term" value="P:lipopolysaccharide biosynthetic process"/>
    <property type="evidence" value="ECO:0007669"/>
    <property type="project" value="UniProtKB-KW"/>
</dbReference>
<name>A0A845RJM1_9FIRM</name>
<sequence>MIWRIFWMERNKEKNFISIVLYLYNKEQEISAFLPKLYAMLEDNFLNFELICVNDDSKDQSREVVKKFAEQVRGKAVISLIDMSVYQGREAAINAGVELAIGDYVFEVDYFEKLDGLLDQFMVVYNKAMEGYDIVSLVPENQRWSRSSLFYMLYNQFSKGPRKLYPELFRLASRRAINRMHALGKSIPYRKALYANCGLLQAKIECSMPLSNHLSFEKYEHRNRADTAVDALILFTDAVTKLALFISICFLVVSLLIGIYAFYVYFFGRRPVEGWTPMMLFLSLGFLGVFFVLTIVLKYLSLLINLVFKRRQYLIKGIEKLS</sequence>
<dbReference type="Gene3D" id="3.90.550.10">
    <property type="entry name" value="Spore Coat Polysaccharide Biosynthesis Protein SpsA, Chain A"/>
    <property type="match status" value="1"/>
</dbReference>
<dbReference type="AlphaFoldDB" id="A0A845RJM1"/>
<dbReference type="PANTHER" id="PTHR48090">
    <property type="entry name" value="UNDECAPRENYL-PHOSPHATE 4-DEOXY-4-FORMAMIDO-L-ARABINOSE TRANSFERASE-RELATED"/>
    <property type="match status" value="1"/>
</dbReference>
<dbReference type="InterPro" id="IPR029044">
    <property type="entry name" value="Nucleotide-diphossugar_trans"/>
</dbReference>
<reference evidence="10 11" key="1">
    <citation type="submission" date="2018-08" db="EMBL/GenBank/DDBJ databases">
        <title>Murine metabolic-syndrome-specific gut microbial biobank.</title>
        <authorList>
            <person name="Liu C."/>
        </authorList>
    </citation>
    <scope>NUCLEOTIDE SEQUENCE [LARGE SCALE GENOMIC DNA]</scope>
    <source>
        <strain evidence="10 11">X69</strain>
    </source>
</reference>
<evidence type="ECO:0000259" key="9">
    <source>
        <dbReference type="Pfam" id="PF00535"/>
    </source>
</evidence>